<dbReference type="EMBL" id="CAAALY010274506">
    <property type="protein sequence ID" value="VEL42456.1"/>
    <property type="molecule type" value="Genomic_DNA"/>
</dbReference>
<evidence type="ECO:0000313" key="2">
    <source>
        <dbReference type="Proteomes" id="UP000784294"/>
    </source>
</evidence>
<comment type="caution">
    <text evidence="1">The sequence shown here is derived from an EMBL/GenBank/DDBJ whole genome shotgun (WGS) entry which is preliminary data.</text>
</comment>
<gene>
    <name evidence="1" type="ORF">PXEA_LOCUS35896</name>
</gene>
<evidence type="ECO:0000313" key="1">
    <source>
        <dbReference type="EMBL" id="VEL42456.1"/>
    </source>
</evidence>
<sequence length="122" mass="13853">MCTEMEAHLPLIPLRKCQTALEIRNTMPSRRGEVQSMVCVYAIFLLPLPESCDRMRPDGSSPDTSAGECGSFLAKFAHCPLINHQIEGLLRANFNISTQKYDIRLACSEKGCFVWHQLRRVR</sequence>
<keyword evidence="2" id="KW-1185">Reference proteome</keyword>
<proteinExistence type="predicted"/>
<name>A0A3S5CRL3_9PLAT</name>
<dbReference type="Proteomes" id="UP000784294">
    <property type="component" value="Unassembled WGS sequence"/>
</dbReference>
<protein>
    <submittedName>
        <fullName evidence="1">Uncharacterized protein</fullName>
    </submittedName>
</protein>
<accession>A0A3S5CRL3</accession>
<organism evidence="1 2">
    <name type="scientific">Protopolystoma xenopodis</name>
    <dbReference type="NCBI Taxonomy" id="117903"/>
    <lineage>
        <taxon>Eukaryota</taxon>
        <taxon>Metazoa</taxon>
        <taxon>Spiralia</taxon>
        <taxon>Lophotrochozoa</taxon>
        <taxon>Platyhelminthes</taxon>
        <taxon>Monogenea</taxon>
        <taxon>Polyopisthocotylea</taxon>
        <taxon>Polystomatidea</taxon>
        <taxon>Polystomatidae</taxon>
        <taxon>Protopolystoma</taxon>
    </lineage>
</organism>
<dbReference type="AlphaFoldDB" id="A0A3S5CRL3"/>
<reference evidence="1" key="1">
    <citation type="submission" date="2018-11" db="EMBL/GenBank/DDBJ databases">
        <authorList>
            <consortium name="Pathogen Informatics"/>
        </authorList>
    </citation>
    <scope>NUCLEOTIDE SEQUENCE</scope>
</reference>